<feature type="domain" description="NADPH-dependent FMN reductase-like" evidence="1">
    <location>
        <begin position="7"/>
        <end position="159"/>
    </location>
</feature>
<sequence>MTSTLRALVLCCTLKSGDAESSSEKLGREVLVALADHDVDGEVVRVADQNVKFGVSTDEGDGDGWPTIRRKVLDSDIVVIATPIWMGQPSAVAKMTLERLDAELSETDDQGRPTMYNKVAVAAVVGNEDGAHHCCAEVMQALNDVGFTVPAAGGTYWVGEAMQKTDYVDAGPKPETTGAATKTLAANAAHLARLLRDSPYPKS</sequence>
<dbReference type="Pfam" id="PF03358">
    <property type="entry name" value="FMN_red"/>
    <property type="match status" value="1"/>
</dbReference>
<evidence type="ECO:0000313" key="2">
    <source>
        <dbReference type="EMBL" id="GAA0623961.1"/>
    </source>
</evidence>
<dbReference type="InterPro" id="IPR005025">
    <property type="entry name" value="FMN_Rdtase-like_dom"/>
</dbReference>
<reference evidence="3" key="1">
    <citation type="journal article" date="2019" name="Int. J. Syst. Evol. Microbiol.">
        <title>The Global Catalogue of Microorganisms (GCM) 10K type strain sequencing project: providing services to taxonomists for standard genome sequencing and annotation.</title>
        <authorList>
            <consortium name="The Broad Institute Genomics Platform"/>
            <consortium name="The Broad Institute Genome Sequencing Center for Infectious Disease"/>
            <person name="Wu L."/>
            <person name="Ma J."/>
        </authorList>
    </citation>
    <scope>NUCLEOTIDE SEQUENCE [LARGE SCALE GENOMIC DNA]</scope>
    <source>
        <strain evidence="3">JCM 10671</strain>
    </source>
</reference>
<dbReference type="SUPFAM" id="SSF52218">
    <property type="entry name" value="Flavoproteins"/>
    <property type="match status" value="1"/>
</dbReference>
<dbReference type="Proteomes" id="UP001500957">
    <property type="component" value="Unassembled WGS sequence"/>
</dbReference>
<evidence type="ECO:0000313" key="3">
    <source>
        <dbReference type="Proteomes" id="UP001500957"/>
    </source>
</evidence>
<protein>
    <submittedName>
        <fullName evidence="2">NAD(P)H-dependent oxidoreductase</fullName>
    </submittedName>
</protein>
<organism evidence="2 3">
    <name type="scientific">Sporichthya brevicatena</name>
    <dbReference type="NCBI Taxonomy" id="171442"/>
    <lineage>
        <taxon>Bacteria</taxon>
        <taxon>Bacillati</taxon>
        <taxon>Actinomycetota</taxon>
        <taxon>Actinomycetes</taxon>
        <taxon>Sporichthyales</taxon>
        <taxon>Sporichthyaceae</taxon>
        <taxon>Sporichthya</taxon>
    </lineage>
</organism>
<dbReference type="RefSeq" id="WP_344605913.1">
    <property type="nucleotide sequence ID" value="NZ_BAAAHE010000023.1"/>
</dbReference>
<accession>A0ABP3S2J5</accession>
<evidence type="ECO:0000259" key="1">
    <source>
        <dbReference type="Pfam" id="PF03358"/>
    </source>
</evidence>
<keyword evidence="3" id="KW-1185">Reference proteome</keyword>
<name>A0ABP3S2J5_9ACTN</name>
<comment type="caution">
    <text evidence="2">The sequence shown here is derived from an EMBL/GenBank/DDBJ whole genome shotgun (WGS) entry which is preliminary data.</text>
</comment>
<dbReference type="Gene3D" id="3.40.50.360">
    <property type="match status" value="1"/>
</dbReference>
<dbReference type="InterPro" id="IPR029039">
    <property type="entry name" value="Flavoprotein-like_sf"/>
</dbReference>
<gene>
    <name evidence="2" type="ORF">GCM10009547_28850</name>
</gene>
<proteinExistence type="predicted"/>
<dbReference type="EMBL" id="BAAAHE010000023">
    <property type="protein sequence ID" value="GAA0623961.1"/>
    <property type="molecule type" value="Genomic_DNA"/>
</dbReference>